<dbReference type="OrthoDB" id="9778880at2"/>
<dbReference type="Gene3D" id="3.20.20.70">
    <property type="entry name" value="Aldolase class I"/>
    <property type="match status" value="1"/>
</dbReference>
<evidence type="ECO:0000256" key="4">
    <source>
        <dbReference type="PIRSR" id="PIRSR001365-1"/>
    </source>
</evidence>
<dbReference type="AlphaFoldDB" id="A0A401Z172"/>
<dbReference type="InterPro" id="IPR002220">
    <property type="entry name" value="DapA-like"/>
</dbReference>
<dbReference type="EMBL" id="BIFH01000041">
    <property type="protein sequence ID" value="GCE00663.1"/>
    <property type="molecule type" value="Genomic_DNA"/>
</dbReference>
<evidence type="ECO:0000256" key="1">
    <source>
        <dbReference type="ARBA" id="ARBA00023239"/>
    </source>
</evidence>
<feature type="binding site" evidence="5">
    <location>
        <position position="49"/>
    </location>
    <ligand>
        <name>pyruvate</name>
        <dbReference type="ChEBI" id="CHEBI:15361"/>
    </ligand>
</feature>
<dbReference type="GO" id="GO:0019262">
    <property type="term" value="P:N-acetylneuraminate catabolic process"/>
    <property type="evidence" value="ECO:0007669"/>
    <property type="project" value="TreeGrafter"/>
</dbReference>
<dbReference type="GO" id="GO:0008747">
    <property type="term" value="F:N-acetylneuraminate lyase activity"/>
    <property type="evidence" value="ECO:0007669"/>
    <property type="project" value="TreeGrafter"/>
</dbReference>
<reference evidence="6 7" key="1">
    <citation type="submission" date="2018-12" db="EMBL/GenBank/DDBJ databases">
        <title>Draft genome sequence of Embleya hyalina NBRC 13850T.</title>
        <authorList>
            <person name="Komaki H."/>
            <person name="Hosoyama A."/>
            <person name="Kimura A."/>
            <person name="Ichikawa N."/>
            <person name="Tamura T."/>
        </authorList>
    </citation>
    <scope>NUCLEOTIDE SEQUENCE [LARGE SCALE GENOMIC DNA]</scope>
    <source>
        <strain evidence="6 7">NBRC 13850</strain>
    </source>
</reference>
<name>A0A401Z172_9ACTN</name>
<accession>A0A401Z172</accession>
<dbReference type="Proteomes" id="UP000286931">
    <property type="component" value="Unassembled WGS sequence"/>
</dbReference>
<dbReference type="PIRSF" id="PIRSF001365">
    <property type="entry name" value="DHDPS"/>
    <property type="match status" value="1"/>
</dbReference>
<dbReference type="InterPro" id="IPR013785">
    <property type="entry name" value="Aldolase_TIM"/>
</dbReference>
<feature type="active site" description="Proton donor/acceptor" evidence="4">
    <location>
        <position position="137"/>
    </location>
</feature>
<keyword evidence="1 3" id="KW-0456">Lyase</keyword>
<evidence type="ECO:0000256" key="2">
    <source>
        <dbReference type="ARBA" id="ARBA00023270"/>
    </source>
</evidence>
<dbReference type="Pfam" id="PF00701">
    <property type="entry name" value="DHDPS"/>
    <property type="match status" value="1"/>
</dbReference>
<dbReference type="SUPFAM" id="SSF51569">
    <property type="entry name" value="Aldolase"/>
    <property type="match status" value="1"/>
</dbReference>
<protein>
    <submittedName>
        <fullName evidence="6">Putative dihydrodipicolinate synthetase DapA</fullName>
    </submittedName>
</protein>
<sequence>MTTSFRGILAAVVTPFGDDGSTVDAEGVRRQVEHIVGAGVQGLVPLGSTGEFTTLSITERKEVADLYLKAVDGRVPVVVGTGALTTGETIDLTRHAADAGATAVMIVPPYYGALRWEEVVAHYGAVSDAVDIDIMFYNLPDATGLDLSAGQLAELARNTRVTSFKDTGGDAVKFATVVHHYADAIQPLNGYDTLTFSGLAAGAQAGVWGAASVIPRLCADFYETLAVRGDIAGAREQWTKIFPICEFLETHNYASAIKTGLDLVGVPSGPPRLPTLPLAREHAATFARLLRGAGIELAC</sequence>
<proteinExistence type="inferred from homology"/>
<dbReference type="PANTHER" id="PTHR42849">
    <property type="entry name" value="N-ACETYLNEURAMINATE LYASE"/>
    <property type="match status" value="1"/>
</dbReference>
<evidence type="ECO:0000313" key="7">
    <source>
        <dbReference type="Proteomes" id="UP000286931"/>
    </source>
</evidence>
<keyword evidence="7" id="KW-1185">Reference proteome</keyword>
<dbReference type="PROSITE" id="PS00665">
    <property type="entry name" value="DHDPS_1"/>
    <property type="match status" value="1"/>
</dbReference>
<dbReference type="InterPro" id="IPR020625">
    <property type="entry name" value="Schiff_base-form_aldolases_AS"/>
</dbReference>
<comment type="similarity">
    <text evidence="3">Belongs to the DapA family.</text>
</comment>
<evidence type="ECO:0000313" key="6">
    <source>
        <dbReference type="EMBL" id="GCE00663.1"/>
    </source>
</evidence>
<gene>
    <name evidence="6" type="ORF">EHYA_08389</name>
</gene>
<dbReference type="GO" id="GO:0005829">
    <property type="term" value="C:cytosol"/>
    <property type="evidence" value="ECO:0007669"/>
    <property type="project" value="TreeGrafter"/>
</dbReference>
<dbReference type="PANTHER" id="PTHR42849:SF1">
    <property type="entry name" value="N-ACETYLNEURAMINATE LYASE"/>
    <property type="match status" value="1"/>
</dbReference>
<comment type="caution">
    <text evidence="6">The sequence shown here is derived from an EMBL/GenBank/DDBJ whole genome shotgun (WGS) entry which is preliminary data.</text>
</comment>
<dbReference type="InterPro" id="IPR020624">
    <property type="entry name" value="Schiff_base-form_aldolases_CS"/>
</dbReference>
<dbReference type="PROSITE" id="PS00666">
    <property type="entry name" value="DHDPS_2"/>
    <property type="match status" value="1"/>
</dbReference>
<dbReference type="CDD" id="cd00408">
    <property type="entry name" value="DHDPS-like"/>
    <property type="match status" value="1"/>
</dbReference>
<organism evidence="6 7">
    <name type="scientific">Embleya hyalina</name>
    <dbReference type="NCBI Taxonomy" id="516124"/>
    <lineage>
        <taxon>Bacteria</taxon>
        <taxon>Bacillati</taxon>
        <taxon>Actinomycetota</taxon>
        <taxon>Actinomycetes</taxon>
        <taxon>Kitasatosporales</taxon>
        <taxon>Streptomycetaceae</taxon>
        <taxon>Embleya</taxon>
    </lineage>
</organism>
<dbReference type="PRINTS" id="PR00146">
    <property type="entry name" value="DHPICSNTHASE"/>
</dbReference>
<dbReference type="RefSeq" id="WP_126642365.1">
    <property type="nucleotide sequence ID" value="NZ_BIFH01000041.1"/>
</dbReference>
<feature type="binding site" evidence="5">
    <location>
        <position position="207"/>
    </location>
    <ligand>
        <name>pyruvate</name>
        <dbReference type="ChEBI" id="CHEBI:15361"/>
    </ligand>
</feature>
<evidence type="ECO:0000256" key="3">
    <source>
        <dbReference type="PIRNR" id="PIRNR001365"/>
    </source>
</evidence>
<dbReference type="SMART" id="SM01130">
    <property type="entry name" value="DHDPS"/>
    <property type="match status" value="1"/>
</dbReference>
<feature type="active site" description="Schiff-base intermediate with substrate" evidence="4">
    <location>
        <position position="165"/>
    </location>
</feature>
<evidence type="ECO:0000256" key="5">
    <source>
        <dbReference type="PIRSR" id="PIRSR001365-2"/>
    </source>
</evidence>
<keyword evidence="2" id="KW-0704">Schiff base</keyword>